<evidence type="ECO:0000313" key="5">
    <source>
        <dbReference type="EMBL" id="VEL22850.1"/>
    </source>
</evidence>
<dbReference type="EMBL" id="CAAALY010058701">
    <property type="protein sequence ID" value="VEL22850.1"/>
    <property type="molecule type" value="Genomic_DNA"/>
</dbReference>
<reference evidence="5" key="1">
    <citation type="submission" date="2018-11" db="EMBL/GenBank/DDBJ databases">
        <authorList>
            <consortium name="Pathogen Informatics"/>
        </authorList>
    </citation>
    <scope>NUCLEOTIDE SEQUENCE</scope>
</reference>
<dbReference type="InterPro" id="IPR034772">
    <property type="entry name" value="CPSF6/7"/>
</dbReference>
<comment type="subcellular location">
    <subcellularLocation>
        <location evidence="1">Nucleus</location>
    </subcellularLocation>
</comment>
<keyword evidence="6" id="KW-1185">Reference proteome</keyword>
<name>A0A448WXQ0_9PLAT</name>
<protein>
    <recommendedName>
        <fullName evidence="4">CPSF6/7 RSLD domain-containing protein</fullName>
    </recommendedName>
</protein>
<evidence type="ECO:0000313" key="6">
    <source>
        <dbReference type="Proteomes" id="UP000784294"/>
    </source>
</evidence>
<dbReference type="OrthoDB" id="10065185at2759"/>
<evidence type="ECO:0000259" key="4">
    <source>
        <dbReference type="Pfam" id="PF25524"/>
    </source>
</evidence>
<keyword evidence="3" id="KW-0539">Nucleus</keyword>
<organism evidence="5 6">
    <name type="scientific">Protopolystoma xenopodis</name>
    <dbReference type="NCBI Taxonomy" id="117903"/>
    <lineage>
        <taxon>Eukaryota</taxon>
        <taxon>Metazoa</taxon>
        <taxon>Spiralia</taxon>
        <taxon>Lophotrochozoa</taxon>
        <taxon>Platyhelminthes</taxon>
        <taxon>Monogenea</taxon>
        <taxon>Polyopisthocotylea</taxon>
        <taxon>Polystomatidea</taxon>
        <taxon>Polystomatidae</taxon>
        <taxon>Protopolystoma</taxon>
    </lineage>
</organism>
<dbReference type="GO" id="GO:0006397">
    <property type="term" value="P:mRNA processing"/>
    <property type="evidence" value="ECO:0007669"/>
    <property type="project" value="UniProtKB-KW"/>
</dbReference>
<evidence type="ECO:0000256" key="1">
    <source>
        <dbReference type="ARBA" id="ARBA00004123"/>
    </source>
</evidence>
<feature type="domain" description="CPSF6/7 RSLD" evidence="4">
    <location>
        <begin position="180"/>
        <end position="254"/>
    </location>
</feature>
<proteinExistence type="predicted"/>
<comment type="caution">
    <text evidence="5">The sequence shown here is derived from an EMBL/GenBank/DDBJ whole genome shotgun (WGS) entry which is preliminary data.</text>
</comment>
<keyword evidence="2" id="KW-0507">mRNA processing</keyword>
<dbReference type="PANTHER" id="PTHR23204">
    <property type="entry name" value="CLEAVAGE AND POLYADENYLATION SPECIFIC FACTOR"/>
    <property type="match status" value="1"/>
</dbReference>
<dbReference type="Proteomes" id="UP000784294">
    <property type="component" value="Unassembled WGS sequence"/>
</dbReference>
<evidence type="ECO:0000256" key="3">
    <source>
        <dbReference type="ARBA" id="ARBA00023242"/>
    </source>
</evidence>
<dbReference type="GO" id="GO:0005634">
    <property type="term" value="C:nucleus"/>
    <property type="evidence" value="ECO:0007669"/>
    <property type="project" value="UniProtKB-SubCell"/>
</dbReference>
<accession>A0A448WXQ0</accession>
<gene>
    <name evidence="5" type="ORF">PXEA_LOCUS16290</name>
</gene>
<evidence type="ECO:0000256" key="2">
    <source>
        <dbReference type="ARBA" id="ARBA00022664"/>
    </source>
</evidence>
<dbReference type="AlphaFoldDB" id="A0A448WXQ0"/>
<dbReference type="Pfam" id="PF25524">
    <property type="entry name" value="RSLD_CPSF6"/>
    <property type="match status" value="1"/>
</dbReference>
<sequence>MMGTPTLPATLGFSLRNNTPLMGQAAGMLTSSHKSTLPTGLQNSLALTPNLGTMMLANNPAAGISSFSRALPVQTSALPQGFTLAGALPQFANLNQQLNPALLQQQAALATGALTGNAGLSAAASVLNQASMSAPLVQMGQAGNALQQHASIRPQHFDQYGRTNIPQFSSSSSSKLTENDFDEILQRNKTVSSSAINRAVKDAANGDYASAIETLVTAVSLIKQSKIANDDRCRILINSLQDTLHGIEEKSYGSK</sequence>
<dbReference type="InterPro" id="IPR057951">
    <property type="entry name" value="CPSF6/7_RSLD_N"/>
</dbReference>